<evidence type="ECO:0000313" key="10">
    <source>
        <dbReference type="EMBL" id="CAF0816898.1"/>
    </source>
</evidence>
<evidence type="ECO:0000256" key="7">
    <source>
        <dbReference type="SAM" id="MobiDB-lite"/>
    </source>
</evidence>
<feature type="region of interest" description="Disordered" evidence="7">
    <location>
        <begin position="276"/>
        <end position="323"/>
    </location>
</feature>
<dbReference type="EMBL" id="CAJOAY010000958">
    <property type="protein sequence ID" value="CAF3767131.1"/>
    <property type="molecule type" value="Genomic_DNA"/>
</dbReference>
<reference evidence="8" key="1">
    <citation type="submission" date="2021-02" db="EMBL/GenBank/DDBJ databases">
        <authorList>
            <person name="Nowell W R."/>
        </authorList>
    </citation>
    <scope>NUCLEOTIDE SEQUENCE</scope>
</reference>
<dbReference type="EMBL" id="CAJOBB010001754">
    <property type="protein sequence ID" value="CAF3899261.1"/>
    <property type="molecule type" value="Genomic_DNA"/>
</dbReference>
<feature type="compositionally biased region" description="Acidic residues" evidence="7">
    <location>
        <begin position="283"/>
        <end position="302"/>
    </location>
</feature>
<dbReference type="EMBL" id="CAJNON010000028">
    <property type="protein sequence ID" value="CAF0816898.1"/>
    <property type="molecule type" value="Genomic_DNA"/>
</dbReference>
<evidence type="ECO:0000313" key="14">
    <source>
        <dbReference type="Proteomes" id="UP000663860"/>
    </source>
</evidence>
<keyword evidence="6" id="KW-0175">Coiled coil</keyword>
<evidence type="ECO:0000256" key="4">
    <source>
        <dbReference type="ARBA" id="ARBA00023163"/>
    </source>
</evidence>
<dbReference type="Proteomes" id="UP000663845">
    <property type="component" value="Unassembled WGS sequence"/>
</dbReference>
<dbReference type="AlphaFoldDB" id="A0A813MXT1"/>
<proteinExistence type="predicted"/>
<dbReference type="OrthoDB" id="20886at2759"/>
<keyword evidence="2" id="KW-0678">Repressor</keyword>
<dbReference type="Proteomes" id="UP000663881">
    <property type="component" value="Unassembled WGS sequence"/>
</dbReference>
<organism evidence="8 14">
    <name type="scientific">Adineta steineri</name>
    <dbReference type="NCBI Taxonomy" id="433720"/>
    <lineage>
        <taxon>Eukaryota</taxon>
        <taxon>Metazoa</taxon>
        <taxon>Spiralia</taxon>
        <taxon>Gnathifera</taxon>
        <taxon>Rotifera</taxon>
        <taxon>Eurotatoria</taxon>
        <taxon>Bdelloidea</taxon>
        <taxon>Adinetida</taxon>
        <taxon>Adinetidae</taxon>
        <taxon>Adineta</taxon>
    </lineage>
</organism>
<dbReference type="Proteomes" id="UP000663891">
    <property type="component" value="Unassembled WGS sequence"/>
</dbReference>
<keyword evidence="4" id="KW-0804">Transcription</keyword>
<dbReference type="Proteomes" id="UP000663860">
    <property type="component" value="Unassembled WGS sequence"/>
</dbReference>
<evidence type="ECO:0000313" key="9">
    <source>
        <dbReference type="EMBL" id="CAF0754515.1"/>
    </source>
</evidence>
<dbReference type="InterPro" id="IPR013907">
    <property type="entry name" value="Sds3"/>
</dbReference>
<comment type="caution">
    <text evidence="8">The sequence shown here is derived from an EMBL/GenBank/DDBJ whole genome shotgun (WGS) entry which is preliminary data.</text>
</comment>
<comment type="subcellular location">
    <subcellularLocation>
        <location evidence="1">Nucleus</location>
    </subcellularLocation>
</comment>
<feature type="region of interest" description="Disordered" evidence="7">
    <location>
        <begin position="1"/>
        <end position="43"/>
    </location>
</feature>
<evidence type="ECO:0000313" key="13">
    <source>
        <dbReference type="EMBL" id="CAF3899261.1"/>
    </source>
</evidence>
<feature type="coiled-coil region" evidence="6">
    <location>
        <begin position="111"/>
        <end position="142"/>
    </location>
</feature>
<keyword evidence="3" id="KW-0805">Transcription regulation</keyword>
<evidence type="ECO:0000256" key="1">
    <source>
        <dbReference type="ARBA" id="ARBA00004123"/>
    </source>
</evidence>
<dbReference type="Gene3D" id="1.20.5.1500">
    <property type="match status" value="1"/>
</dbReference>
<evidence type="ECO:0000313" key="11">
    <source>
        <dbReference type="EMBL" id="CAF3767131.1"/>
    </source>
</evidence>
<dbReference type="Pfam" id="PF08598">
    <property type="entry name" value="Sds3"/>
    <property type="match status" value="1"/>
</dbReference>
<feature type="compositionally biased region" description="Acidic residues" evidence="7">
    <location>
        <begin position="31"/>
        <end position="43"/>
    </location>
</feature>
<evidence type="ECO:0000313" key="8">
    <source>
        <dbReference type="EMBL" id="CAF0730156.1"/>
    </source>
</evidence>
<dbReference type="Proteomes" id="UP000663844">
    <property type="component" value="Unassembled WGS sequence"/>
</dbReference>
<dbReference type="EMBL" id="CAJNOE010000014">
    <property type="protein sequence ID" value="CAF0730156.1"/>
    <property type="molecule type" value="Genomic_DNA"/>
</dbReference>
<feature type="region of interest" description="Disordered" evidence="7">
    <location>
        <begin position="208"/>
        <end position="233"/>
    </location>
</feature>
<protein>
    <submittedName>
        <fullName evidence="8">Uncharacterized protein</fullName>
    </submittedName>
</protein>
<feature type="compositionally biased region" description="Polar residues" evidence="7">
    <location>
        <begin position="1"/>
        <end position="12"/>
    </location>
</feature>
<evidence type="ECO:0000256" key="3">
    <source>
        <dbReference type="ARBA" id="ARBA00023015"/>
    </source>
</evidence>
<gene>
    <name evidence="8" type="ORF">IZO911_LOCUS2786</name>
    <name evidence="9" type="ORF">JYZ213_LOCUS2692</name>
    <name evidence="13" type="ORF">KXQ929_LOCUS22720</name>
    <name evidence="11" type="ORF">OKA104_LOCUS16594</name>
    <name evidence="12" type="ORF">OXD698_LOCUS18663</name>
    <name evidence="10" type="ORF">VCS650_LOCUS4856</name>
</gene>
<dbReference type="SMART" id="SM01401">
    <property type="entry name" value="Sds3"/>
    <property type="match status" value="1"/>
</dbReference>
<dbReference type="EMBL" id="CAJNOG010000014">
    <property type="protein sequence ID" value="CAF0754515.1"/>
    <property type="molecule type" value="Genomic_DNA"/>
</dbReference>
<evidence type="ECO:0000256" key="5">
    <source>
        <dbReference type="ARBA" id="ARBA00023242"/>
    </source>
</evidence>
<dbReference type="GO" id="GO:0005654">
    <property type="term" value="C:nucleoplasm"/>
    <property type="evidence" value="ECO:0007669"/>
    <property type="project" value="UniProtKB-ARBA"/>
</dbReference>
<accession>A0A813MXT1</accession>
<name>A0A813MXT1_9BILA</name>
<evidence type="ECO:0000313" key="12">
    <source>
        <dbReference type="EMBL" id="CAF3808106.1"/>
    </source>
</evidence>
<dbReference type="PANTHER" id="PTHR21964">
    <property type="entry name" value="BREAST CANCER METASTASIS-SUPPRESSOR 1"/>
    <property type="match status" value="1"/>
</dbReference>
<evidence type="ECO:0000256" key="2">
    <source>
        <dbReference type="ARBA" id="ARBA00022491"/>
    </source>
</evidence>
<dbReference type="EMBL" id="CAJOAZ010001390">
    <property type="protein sequence ID" value="CAF3808106.1"/>
    <property type="molecule type" value="Genomic_DNA"/>
</dbReference>
<sequence>MSSNDDQTNLSPQPGILSSPHINPQYPNLTDLDDIDDDDEGIDDECLDSIDEIQHILQTFGTNDSSTLTIDYFDSRRYAIMYEIMNVEKQFEQLKNILYDESVSLIDQKLLSIQNEEAPEYQEELKKLYDDMQLRLEIAKQRRHIELESLENSYQAELLSLQQTLENDKFLLHHQMYEDIQRKIDELETLKSKTQLCSNILQEMFSHNQQQLISPNKKRFDSPESLKENKKQRKTNLFNGSIKTIDKDNLAIFYQLSDIDIIEDWALIQSSLHGSNHDHNNGDEDNNNDIDDDDDDDEDDDNNNQMNVNCFKQEQFDYDENRV</sequence>
<keyword evidence="5" id="KW-0539">Nucleus</keyword>
<dbReference type="Proteomes" id="UP000663868">
    <property type="component" value="Unassembled WGS sequence"/>
</dbReference>
<dbReference type="GO" id="GO:0010468">
    <property type="term" value="P:regulation of gene expression"/>
    <property type="evidence" value="ECO:0007669"/>
    <property type="project" value="UniProtKB-ARBA"/>
</dbReference>
<evidence type="ECO:0000256" key="6">
    <source>
        <dbReference type="SAM" id="Coils"/>
    </source>
</evidence>
<feature type="compositionally biased region" description="Basic and acidic residues" evidence="7">
    <location>
        <begin position="218"/>
        <end position="229"/>
    </location>
</feature>